<protein>
    <recommendedName>
        <fullName evidence="3">Protein kinase domain-containing protein</fullName>
    </recommendedName>
</protein>
<evidence type="ECO:0000313" key="5">
    <source>
        <dbReference type="Proteomes" id="UP001420932"/>
    </source>
</evidence>
<dbReference type="Pfam" id="PF00069">
    <property type="entry name" value="Pkinase"/>
    <property type="match status" value="1"/>
</dbReference>
<comment type="caution">
    <text evidence="4">The sequence shown here is derived from an EMBL/GenBank/DDBJ whole genome shotgun (WGS) entry which is preliminary data.</text>
</comment>
<accession>A0AAP0I354</accession>
<organism evidence="4 5">
    <name type="scientific">Stephania yunnanensis</name>
    <dbReference type="NCBI Taxonomy" id="152371"/>
    <lineage>
        <taxon>Eukaryota</taxon>
        <taxon>Viridiplantae</taxon>
        <taxon>Streptophyta</taxon>
        <taxon>Embryophyta</taxon>
        <taxon>Tracheophyta</taxon>
        <taxon>Spermatophyta</taxon>
        <taxon>Magnoliopsida</taxon>
        <taxon>Ranunculales</taxon>
        <taxon>Menispermaceae</taxon>
        <taxon>Menispermoideae</taxon>
        <taxon>Cissampelideae</taxon>
        <taxon>Stephania</taxon>
    </lineage>
</organism>
<dbReference type="PROSITE" id="PS00108">
    <property type="entry name" value="PROTEIN_KINASE_ST"/>
    <property type="match status" value="1"/>
</dbReference>
<dbReference type="InterPro" id="IPR008271">
    <property type="entry name" value="Ser/Thr_kinase_AS"/>
</dbReference>
<sequence length="338" mass="38601">MLGLFRSMKSKGSVTDHSLENNKMFLKELTRAFDGKRNPVLIFSAKDLAKATRNYDPGLIIHRDSISDLYKGKHGTTNDRPILVEKFSYKGYSDVRERIINELVVLSQINHKHVAKLLGCCLETELPILVYECSDVNKILSDLIIDDHQSSPLSWESRLRIATEIADAITYTHTFTSRPIIHRDVKLRNIILDHQDVARLFGFSLCIRIPDGQTHVEEPFAGTFGFIDPMYVATGQVSEKADVYGFGVVLLQILSGKSFYKLNEENQIWSLTARADLLRQVVDPKIKEVTEQMCDLQLEAYANLIIRCTRGNENERPEMIEVAKELRRIWKASQVHPQ</sequence>
<dbReference type="PANTHER" id="PTHR27005">
    <property type="entry name" value="WALL-ASSOCIATED RECEPTOR KINASE-LIKE 21"/>
    <property type="match status" value="1"/>
</dbReference>
<reference evidence="4 5" key="1">
    <citation type="submission" date="2024-01" db="EMBL/GenBank/DDBJ databases">
        <title>Genome assemblies of Stephania.</title>
        <authorList>
            <person name="Yang L."/>
        </authorList>
    </citation>
    <scope>NUCLEOTIDE SEQUENCE [LARGE SCALE GENOMIC DNA]</scope>
    <source>
        <strain evidence="4">YNDBR</strain>
        <tissue evidence="4">Leaf</tissue>
    </source>
</reference>
<dbReference type="GO" id="GO:0004674">
    <property type="term" value="F:protein serine/threonine kinase activity"/>
    <property type="evidence" value="ECO:0007669"/>
    <property type="project" value="TreeGrafter"/>
</dbReference>
<evidence type="ECO:0000256" key="1">
    <source>
        <dbReference type="ARBA" id="ARBA00022741"/>
    </source>
</evidence>
<name>A0AAP0I354_9MAGN</name>
<dbReference type="Gene3D" id="1.10.510.10">
    <property type="entry name" value="Transferase(Phosphotransferase) domain 1"/>
    <property type="match status" value="1"/>
</dbReference>
<dbReference type="PROSITE" id="PS50011">
    <property type="entry name" value="PROTEIN_KINASE_DOM"/>
    <property type="match status" value="1"/>
</dbReference>
<evidence type="ECO:0000259" key="3">
    <source>
        <dbReference type="PROSITE" id="PS50011"/>
    </source>
</evidence>
<feature type="domain" description="Protein kinase" evidence="3">
    <location>
        <begin position="55"/>
        <end position="338"/>
    </location>
</feature>
<dbReference type="InterPro" id="IPR045274">
    <property type="entry name" value="WAK-like"/>
</dbReference>
<gene>
    <name evidence="4" type="ORF">Syun_022360</name>
</gene>
<dbReference type="Proteomes" id="UP001420932">
    <property type="component" value="Unassembled WGS sequence"/>
</dbReference>
<evidence type="ECO:0000256" key="2">
    <source>
        <dbReference type="ARBA" id="ARBA00022840"/>
    </source>
</evidence>
<dbReference type="PANTHER" id="PTHR27005:SF466">
    <property type="entry name" value="NON-FUNCTIONAL PSEUDOKINASE ZED1-LIKE"/>
    <property type="match status" value="1"/>
</dbReference>
<keyword evidence="5" id="KW-1185">Reference proteome</keyword>
<proteinExistence type="predicted"/>
<dbReference type="EMBL" id="JBBNAF010000010">
    <property type="protein sequence ID" value="KAK9106349.1"/>
    <property type="molecule type" value="Genomic_DNA"/>
</dbReference>
<dbReference type="GO" id="GO:0005886">
    <property type="term" value="C:plasma membrane"/>
    <property type="evidence" value="ECO:0007669"/>
    <property type="project" value="TreeGrafter"/>
</dbReference>
<keyword evidence="2" id="KW-0067">ATP-binding</keyword>
<dbReference type="GO" id="GO:0005524">
    <property type="term" value="F:ATP binding"/>
    <property type="evidence" value="ECO:0007669"/>
    <property type="project" value="UniProtKB-KW"/>
</dbReference>
<dbReference type="Gene3D" id="3.30.200.20">
    <property type="entry name" value="Phosphorylase Kinase, domain 1"/>
    <property type="match status" value="1"/>
</dbReference>
<dbReference type="GO" id="GO:0007166">
    <property type="term" value="P:cell surface receptor signaling pathway"/>
    <property type="evidence" value="ECO:0007669"/>
    <property type="project" value="InterPro"/>
</dbReference>
<dbReference type="AlphaFoldDB" id="A0AAP0I354"/>
<keyword evidence="1" id="KW-0547">Nucleotide-binding</keyword>
<evidence type="ECO:0000313" key="4">
    <source>
        <dbReference type="EMBL" id="KAK9106349.1"/>
    </source>
</evidence>
<dbReference type="SUPFAM" id="SSF56112">
    <property type="entry name" value="Protein kinase-like (PK-like)"/>
    <property type="match status" value="1"/>
</dbReference>
<dbReference type="InterPro" id="IPR011009">
    <property type="entry name" value="Kinase-like_dom_sf"/>
</dbReference>
<dbReference type="SMART" id="SM00220">
    <property type="entry name" value="S_TKc"/>
    <property type="match status" value="1"/>
</dbReference>
<dbReference type="InterPro" id="IPR000719">
    <property type="entry name" value="Prot_kinase_dom"/>
</dbReference>